<dbReference type="AlphaFoldDB" id="A0A1D3D858"/>
<dbReference type="InterPro" id="IPR037124">
    <property type="entry name" value="Chaperonin_GroES_sf"/>
</dbReference>
<dbReference type="EMBL" id="JROU02000326">
    <property type="protein sequence ID" value="OEH79637.1"/>
    <property type="molecule type" value="Genomic_DNA"/>
</dbReference>
<dbReference type="CDD" id="cd00320">
    <property type="entry name" value="cpn10"/>
    <property type="match status" value="1"/>
</dbReference>
<reference evidence="4 5" key="1">
    <citation type="journal article" date="2016" name="BMC Genomics">
        <title>Comparative genomics reveals Cyclospora cayetanensis possesses coccidia-like metabolism and invasion components but unique surface antigens.</title>
        <authorList>
            <person name="Liu S."/>
            <person name="Wang L."/>
            <person name="Zheng H."/>
            <person name="Xu Z."/>
            <person name="Roellig D.M."/>
            <person name="Li N."/>
            <person name="Frace M.A."/>
            <person name="Tang K."/>
            <person name="Arrowood M.J."/>
            <person name="Moss D.M."/>
            <person name="Zhang L."/>
            <person name="Feng Y."/>
            <person name="Xiao L."/>
        </authorList>
    </citation>
    <scope>NUCLEOTIDE SEQUENCE [LARGE SCALE GENOMIC DNA]</scope>
    <source>
        <strain evidence="4 5">CHN_HEN01</strain>
    </source>
</reference>
<dbReference type="GO" id="GO:0051082">
    <property type="term" value="F:unfolded protein binding"/>
    <property type="evidence" value="ECO:0007669"/>
    <property type="project" value="TreeGrafter"/>
</dbReference>
<dbReference type="Pfam" id="PF00166">
    <property type="entry name" value="Cpn10"/>
    <property type="match status" value="1"/>
</dbReference>
<dbReference type="VEuPathDB" id="ToxoDB:LOC34620805"/>
<keyword evidence="5" id="KW-1185">Reference proteome</keyword>
<dbReference type="GO" id="GO:0005524">
    <property type="term" value="F:ATP binding"/>
    <property type="evidence" value="ECO:0007669"/>
    <property type="project" value="InterPro"/>
</dbReference>
<dbReference type="Gene3D" id="2.30.33.40">
    <property type="entry name" value="GroES chaperonin"/>
    <property type="match status" value="1"/>
</dbReference>
<dbReference type="OrthoDB" id="184876at2759"/>
<gene>
    <name evidence="4" type="ORF">cyc_04249</name>
</gene>
<organism evidence="4 5">
    <name type="scientific">Cyclospora cayetanensis</name>
    <dbReference type="NCBI Taxonomy" id="88456"/>
    <lineage>
        <taxon>Eukaryota</taxon>
        <taxon>Sar</taxon>
        <taxon>Alveolata</taxon>
        <taxon>Apicomplexa</taxon>
        <taxon>Conoidasida</taxon>
        <taxon>Coccidia</taxon>
        <taxon>Eucoccidiorida</taxon>
        <taxon>Eimeriorina</taxon>
        <taxon>Eimeriidae</taxon>
        <taxon>Cyclospora</taxon>
    </lineage>
</organism>
<dbReference type="PANTHER" id="PTHR10772">
    <property type="entry name" value="10 KDA HEAT SHOCK PROTEIN"/>
    <property type="match status" value="1"/>
</dbReference>
<dbReference type="GO" id="GO:0051087">
    <property type="term" value="F:protein-folding chaperone binding"/>
    <property type="evidence" value="ECO:0007669"/>
    <property type="project" value="TreeGrafter"/>
</dbReference>
<comment type="similarity">
    <text evidence="1 3">Belongs to the GroES chaperonin family.</text>
</comment>
<dbReference type="PANTHER" id="PTHR10772:SF0">
    <property type="entry name" value="10 KDA HEAT SHOCK PROTEIN, MITOCHONDRIAL"/>
    <property type="match status" value="1"/>
</dbReference>
<comment type="caution">
    <text evidence="4">The sequence shown here is derived from an EMBL/GenBank/DDBJ whole genome shotgun (WGS) entry which is preliminary data.</text>
</comment>
<dbReference type="SMART" id="SM00883">
    <property type="entry name" value="Cpn10"/>
    <property type="match status" value="1"/>
</dbReference>
<proteinExistence type="inferred from homology"/>
<dbReference type="GO" id="GO:0005739">
    <property type="term" value="C:mitochondrion"/>
    <property type="evidence" value="ECO:0007669"/>
    <property type="project" value="TreeGrafter"/>
</dbReference>
<evidence type="ECO:0000256" key="2">
    <source>
        <dbReference type="ARBA" id="ARBA00023186"/>
    </source>
</evidence>
<dbReference type="InterPro" id="IPR020818">
    <property type="entry name" value="Chaperonin_GroES"/>
</dbReference>
<dbReference type="Proteomes" id="UP000095192">
    <property type="component" value="Unassembled WGS sequence"/>
</dbReference>
<dbReference type="GeneID" id="34620805"/>
<evidence type="ECO:0000313" key="4">
    <source>
        <dbReference type="EMBL" id="OEH79637.1"/>
    </source>
</evidence>
<name>A0A1D3D858_9EIME</name>
<dbReference type="SUPFAM" id="SSF50129">
    <property type="entry name" value="GroES-like"/>
    <property type="match status" value="1"/>
</dbReference>
<evidence type="ECO:0000256" key="3">
    <source>
        <dbReference type="RuleBase" id="RU003479"/>
    </source>
</evidence>
<dbReference type="GO" id="GO:0044183">
    <property type="term" value="F:protein folding chaperone"/>
    <property type="evidence" value="ECO:0007669"/>
    <property type="project" value="InterPro"/>
</dbReference>
<evidence type="ECO:0000256" key="1">
    <source>
        <dbReference type="ARBA" id="ARBA00006975"/>
    </source>
</evidence>
<dbReference type="GO" id="GO:0046872">
    <property type="term" value="F:metal ion binding"/>
    <property type="evidence" value="ECO:0007669"/>
    <property type="project" value="TreeGrafter"/>
</dbReference>
<protein>
    <submittedName>
        <fullName evidence="4">Chaperonin CPN10, mitochondrial</fullName>
    </submittedName>
</protein>
<dbReference type="InterPro" id="IPR011032">
    <property type="entry name" value="GroES-like_sf"/>
</dbReference>
<sequence>MYRESVAYVLLHVCVVAWFQSGLASRIMPLFGRCVVEKLQPATLSKGGIYIPSSATQQSGCQMAKVVAVSPPKQSGNNSVCEDWAKLQVGQTVMVPEFGGMKIQMEDEEVFVFRGEDILAIVKDQ</sequence>
<dbReference type="PRINTS" id="PR00297">
    <property type="entry name" value="CHAPERONIN10"/>
</dbReference>
<keyword evidence="2 3" id="KW-0143">Chaperone</keyword>
<evidence type="ECO:0000313" key="5">
    <source>
        <dbReference type="Proteomes" id="UP000095192"/>
    </source>
</evidence>
<accession>A0A1D3D858</accession>
<dbReference type="VEuPathDB" id="ToxoDB:cyc_04249"/>